<dbReference type="EMBL" id="KV744815">
    <property type="protein sequence ID" value="OCK85680.1"/>
    <property type="molecule type" value="Genomic_DNA"/>
</dbReference>
<dbReference type="OrthoDB" id="5311681at2759"/>
<dbReference type="Proteomes" id="UP000250266">
    <property type="component" value="Unassembled WGS sequence"/>
</dbReference>
<dbReference type="SUPFAM" id="SSF52047">
    <property type="entry name" value="RNI-like"/>
    <property type="match status" value="1"/>
</dbReference>
<dbReference type="SUPFAM" id="SSF81383">
    <property type="entry name" value="F-box domain"/>
    <property type="match status" value="1"/>
</dbReference>
<protein>
    <recommendedName>
        <fullName evidence="4">F-box domain-containing protein</fullName>
    </recommendedName>
</protein>
<sequence>MAHPNIPVAIPTQVLQTSPVHSQTSLAQRTDIPLHILALIISYIDDVADIARLTRTSRLLYYMALPRLYENVTLRSYSEIRYVDGRPEGYGSGSPFSMGLNALVSRSVTSYVQNFSVVGEWRETDIEDYSKGRVPDNSMMLNIAIRAALDKMQILRSFGWELNTKPTQAVYQGIASRPSLTSLTLRFPRKRIPRPTVLVPPIPNLKALKVYDIDPLCYPDDISVLLVTSKKLEDLTLHWNPRMRDVGEESVNLMTYFGRCLTSRYSLPVKRLALYNLYTRNSGDLDDCIANERLEEISLLNCVGSGDPMTVFLDDTWRINQPNKVPTNLKMMRGDMLGRPHVNMLARFQGLERLYIVSARRTSRSKSNSATATPTTPSPSSSSPSSNSMPQESVNLASDYLAAIEAHHRTMRHLLLSDQWILGIDVIKRLVKSCPNLEQFGLAIKDVDIPVLREIMAHAPKIYAIRILVRPGSEFYEKFESIDDEMHEFAISQETWRPEYKNLKWLGVSDMVFQLGAVMNLGTKRAKAGGEPLPMRIVKRVPKDTVKDIEIWKMNSLDL</sequence>
<organism evidence="2 3">
    <name type="scientific">Lepidopterella palustris CBS 459.81</name>
    <dbReference type="NCBI Taxonomy" id="1314670"/>
    <lineage>
        <taxon>Eukaryota</taxon>
        <taxon>Fungi</taxon>
        <taxon>Dikarya</taxon>
        <taxon>Ascomycota</taxon>
        <taxon>Pezizomycotina</taxon>
        <taxon>Dothideomycetes</taxon>
        <taxon>Pleosporomycetidae</taxon>
        <taxon>Mytilinidiales</taxon>
        <taxon>Argynnaceae</taxon>
        <taxon>Lepidopterella</taxon>
    </lineage>
</organism>
<feature type="region of interest" description="Disordered" evidence="1">
    <location>
        <begin position="365"/>
        <end position="392"/>
    </location>
</feature>
<dbReference type="AlphaFoldDB" id="A0A8E2EKX4"/>
<dbReference type="InterPro" id="IPR032675">
    <property type="entry name" value="LRR_dom_sf"/>
</dbReference>
<feature type="compositionally biased region" description="Low complexity" evidence="1">
    <location>
        <begin position="367"/>
        <end position="388"/>
    </location>
</feature>
<dbReference type="Gene3D" id="3.80.10.10">
    <property type="entry name" value="Ribonuclease Inhibitor"/>
    <property type="match status" value="1"/>
</dbReference>
<reference evidence="2 3" key="1">
    <citation type="journal article" date="2016" name="Nat. Commun.">
        <title>Ectomycorrhizal ecology is imprinted in the genome of the dominant symbiotic fungus Cenococcum geophilum.</title>
        <authorList>
            <consortium name="DOE Joint Genome Institute"/>
            <person name="Peter M."/>
            <person name="Kohler A."/>
            <person name="Ohm R.A."/>
            <person name="Kuo A."/>
            <person name="Krutzmann J."/>
            <person name="Morin E."/>
            <person name="Arend M."/>
            <person name="Barry K.W."/>
            <person name="Binder M."/>
            <person name="Choi C."/>
            <person name="Clum A."/>
            <person name="Copeland A."/>
            <person name="Grisel N."/>
            <person name="Haridas S."/>
            <person name="Kipfer T."/>
            <person name="LaButti K."/>
            <person name="Lindquist E."/>
            <person name="Lipzen A."/>
            <person name="Maire R."/>
            <person name="Meier B."/>
            <person name="Mihaltcheva S."/>
            <person name="Molinier V."/>
            <person name="Murat C."/>
            <person name="Poggeler S."/>
            <person name="Quandt C.A."/>
            <person name="Sperisen C."/>
            <person name="Tritt A."/>
            <person name="Tisserant E."/>
            <person name="Crous P.W."/>
            <person name="Henrissat B."/>
            <person name="Nehls U."/>
            <person name="Egli S."/>
            <person name="Spatafora J.W."/>
            <person name="Grigoriev I.V."/>
            <person name="Martin F.M."/>
        </authorList>
    </citation>
    <scope>NUCLEOTIDE SEQUENCE [LARGE SCALE GENOMIC DNA]</scope>
    <source>
        <strain evidence="2 3">CBS 459.81</strain>
    </source>
</reference>
<proteinExistence type="predicted"/>
<evidence type="ECO:0000313" key="2">
    <source>
        <dbReference type="EMBL" id="OCK85680.1"/>
    </source>
</evidence>
<accession>A0A8E2EKX4</accession>
<evidence type="ECO:0008006" key="4">
    <source>
        <dbReference type="Google" id="ProtNLM"/>
    </source>
</evidence>
<keyword evidence="3" id="KW-1185">Reference proteome</keyword>
<evidence type="ECO:0000313" key="3">
    <source>
        <dbReference type="Proteomes" id="UP000250266"/>
    </source>
</evidence>
<dbReference type="InterPro" id="IPR036047">
    <property type="entry name" value="F-box-like_dom_sf"/>
</dbReference>
<name>A0A8E2EKX4_9PEZI</name>
<evidence type="ECO:0000256" key="1">
    <source>
        <dbReference type="SAM" id="MobiDB-lite"/>
    </source>
</evidence>
<gene>
    <name evidence="2" type="ORF">K432DRAFT_286364</name>
</gene>